<keyword evidence="9" id="KW-1015">Disulfide bond</keyword>
<evidence type="ECO:0000259" key="11">
    <source>
        <dbReference type="PROSITE" id="PS00498"/>
    </source>
</evidence>
<dbReference type="PANTHER" id="PTHR11511:SF4">
    <property type="entry name" value="PHENOLOXIDASE 2-RELATED"/>
    <property type="match status" value="1"/>
</dbReference>
<comment type="cofactor">
    <cofactor evidence="1">
        <name>Cu(2+)</name>
        <dbReference type="ChEBI" id="CHEBI:29036"/>
    </cofactor>
</comment>
<evidence type="ECO:0000256" key="1">
    <source>
        <dbReference type="ARBA" id="ARBA00001973"/>
    </source>
</evidence>
<dbReference type="Gene3D" id="1.20.1370.10">
    <property type="entry name" value="Hemocyanin, N-terminal domain"/>
    <property type="match status" value="1"/>
</dbReference>
<dbReference type="InterPro" id="IPR013788">
    <property type="entry name" value="Hemocyanin/hexamerin"/>
</dbReference>
<dbReference type="AlphaFoldDB" id="A0AAN9YZV4"/>
<evidence type="ECO:0000256" key="8">
    <source>
        <dbReference type="ARBA" id="ARBA00023033"/>
    </source>
</evidence>
<dbReference type="FunFam" id="2.60.40.1520:FF:000001">
    <property type="entry name" value="Hemocyanin subunit 2"/>
    <property type="match status" value="1"/>
</dbReference>
<comment type="subcellular location">
    <subcellularLocation>
        <location evidence="2">Secreted</location>
    </subcellularLocation>
</comment>
<dbReference type="InterPro" id="IPR005203">
    <property type="entry name" value="Hemocyanin_C"/>
</dbReference>
<dbReference type="GO" id="GO:0004503">
    <property type="term" value="F:tyrosinase activity"/>
    <property type="evidence" value="ECO:0007669"/>
    <property type="project" value="UniProtKB-ARBA"/>
</dbReference>
<keyword evidence="10" id="KW-0732">Signal</keyword>
<evidence type="ECO:0000256" key="6">
    <source>
        <dbReference type="ARBA" id="ARBA00023002"/>
    </source>
</evidence>
<protein>
    <recommendedName>
        <fullName evidence="11">Tyrosinase copper-binding domain-containing protein</fullName>
    </recommendedName>
</protein>
<dbReference type="PANTHER" id="PTHR11511">
    <property type="entry name" value="LARVAL STORAGE PROTEIN/PHENOLOXIDASE"/>
    <property type="match status" value="1"/>
</dbReference>
<dbReference type="Pfam" id="PF03722">
    <property type="entry name" value="Hemocyanin_N"/>
    <property type="match status" value="1"/>
</dbReference>
<dbReference type="InterPro" id="IPR037020">
    <property type="entry name" value="Hemocyanin_C_sf"/>
</dbReference>
<dbReference type="Gene3D" id="1.10.1280.10">
    <property type="entry name" value="Di-copper center containing domain from catechol oxidase"/>
    <property type="match status" value="1"/>
</dbReference>
<dbReference type="SUPFAM" id="SSF48050">
    <property type="entry name" value="Hemocyanin, N-terminal domain"/>
    <property type="match status" value="1"/>
</dbReference>
<evidence type="ECO:0000256" key="9">
    <source>
        <dbReference type="ARBA" id="ARBA00023157"/>
    </source>
</evidence>
<keyword evidence="6" id="KW-0560">Oxidoreductase</keyword>
<evidence type="ECO:0000313" key="12">
    <source>
        <dbReference type="EMBL" id="KAK7790027.1"/>
    </source>
</evidence>
<evidence type="ECO:0000256" key="3">
    <source>
        <dbReference type="ARBA" id="ARBA00009928"/>
    </source>
</evidence>
<keyword evidence="13" id="KW-1185">Reference proteome</keyword>
<dbReference type="PROSITE" id="PS00498">
    <property type="entry name" value="TYROSINASE_2"/>
    <property type="match status" value="1"/>
</dbReference>
<dbReference type="Pfam" id="PF00372">
    <property type="entry name" value="Hemocyanin_M"/>
    <property type="match status" value="1"/>
</dbReference>
<gene>
    <name evidence="12" type="ORF">R5R35_006635</name>
</gene>
<dbReference type="InterPro" id="IPR014756">
    <property type="entry name" value="Ig_E-set"/>
</dbReference>
<feature type="domain" description="Tyrosinase copper-binding" evidence="11">
    <location>
        <begin position="421"/>
        <end position="432"/>
    </location>
</feature>
<feature type="signal peptide" evidence="10">
    <location>
        <begin position="1"/>
        <end position="19"/>
    </location>
</feature>
<evidence type="ECO:0000313" key="13">
    <source>
        <dbReference type="Proteomes" id="UP001378592"/>
    </source>
</evidence>
<keyword evidence="8" id="KW-0503">Monooxygenase</keyword>
<dbReference type="PROSITE" id="PS00210">
    <property type="entry name" value="HEMOCYANIN_2"/>
    <property type="match status" value="1"/>
</dbReference>
<keyword evidence="5" id="KW-0479">Metal-binding</keyword>
<dbReference type="EMBL" id="JAZDUA010000671">
    <property type="protein sequence ID" value="KAK7790027.1"/>
    <property type="molecule type" value="Genomic_DNA"/>
</dbReference>
<dbReference type="InterPro" id="IPR036697">
    <property type="entry name" value="Hemocyanin_N_sf"/>
</dbReference>
<dbReference type="Gene3D" id="2.60.40.1520">
    <property type="entry name" value="Hemocyanin, C-terminal domain"/>
    <property type="match status" value="1"/>
</dbReference>
<dbReference type="Pfam" id="PF03723">
    <property type="entry name" value="Hemocyanin_C"/>
    <property type="match status" value="1"/>
</dbReference>
<dbReference type="PRINTS" id="PR00187">
    <property type="entry name" value="HAEMOCYANIN"/>
</dbReference>
<dbReference type="InterPro" id="IPR002227">
    <property type="entry name" value="Tyrosinase_Cu-bd"/>
</dbReference>
<proteinExistence type="inferred from homology"/>
<dbReference type="PROSITE" id="PS00209">
    <property type="entry name" value="HEMOCYANIN_1"/>
    <property type="match status" value="1"/>
</dbReference>
<organism evidence="12 13">
    <name type="scientific">Gryllus longicercus</name>
    <dbReference type="NCBI Taxonomy" id="2509291"/>
    <lineage>
        <taxon>Eukaryota</taxon>
        <taxon>Metazoa</taxon>
        <taxon>Ecdysozoa</taxon>
        <taxon>Arthropoda</taxon>
        <taxon>Hexapoda</taxon>
        <taxon>Insecta</taxon>
        <taxon>Pterygota</taxon>
        <taxon>Neoptera</taxon>
        <taxon>Polyneoptera</taxon>
        <taxon>Orthoptera</taxon>
        <taxon>Ensifera</taxon>
        <taxon>Gryllidea</taxon>
        <taxon>Grylloidea</taxon>
        <taxon>Gryllidae</taxon>
        <taxon>Gryllinae</taxon>
        <taxon>Gryllus</taxon>
    </lineage>
</organism>
<evidence type="ECO:0000256" key="7">
    <source>
        <dbReference type="ARBA" id="ARBA00023008"/>
    </source>
</evidence>
<reference evidence="12 13" key="1">
    <citation type="submission" date="2024-03" db="EMBL/GenBank/DDBJ databases">
        <title>The genome assembly and annotation of the cricket Gryllus longicercus Weissman &amp; Gray.</title>
        <authorList>
            <person name="Szrajer S."/>
            <person name="Gray D."/>
            <person name="Ylla G."/>
        </authorList>
    </citation>
    <scope>NUCLEOTIDE SEQUENCE [LARGE SCALE GENOMIC DNA]</scope>
    <source>
        <strain evidence="12">DAG 2021-001</strain>
        <tissue evidence="12">Whole body minus gut</tissue>
    </source>
</reference>
<comment type="similarity">
    <text evidence="3">Belongs to the tyrosinase family.</text>
</comment>
<dbReference type="InterPro" id="IPR000896">
    <property type="entry name" value="Hemocyanin/hexamerin_mid_dom"/>
</dbReference>
<dbReference type="GO" id="GO:0005576">
    <property type="term" value="C:extracellular region"/>
    <property type="evidence" value="ECO:0007669"/>
    <property type="project" value="UniProtKB-SubCell"/>
</dbReference>
<evidence type="ECO:0000256" key="2">
    <source>
        <dbReference type="ARBA" id="ARBA00004613"/>
    </source>
</evidence>
<feature type="chain" id="PRO_5042970156" description="Tyrosinase copper-binding domain-containing protein" evidence="10">
    <location>
        <begin position="20"/>
        <end position="722"/>
    </location>
</feature>
<dbReference type="GO" id="GO:0006582">
    <property type="term" value="P:melanin metabolic process"/>
    <property type="evidence" value="ECO:0007669"/>
    <property type="project" value="UniProtKB-ARBA"/>
</dbReference>
<keyword evidence="7" id="KW-0186">Copper</keyword>
<dbReference type="SUPFAM" id="SSF81296">
    <property type="entry name" value="E set domains"/>
    <property type="match status" value="1"/>
</dbReference>
<dbReference type="InterPro" id="IPR005204">
    <property type="entry name" value="Hemocyanin_N"/>
</dbReference>
<dbReference type="SUPFAM" id="SSF48056">
    <property type="entry name" value="Di-copper centre-containing domain"/>
    <property type="match status" value="1"/>
</dbReference>
<accession>A0AAN9YZV4</accession>
<sequence length="722" mass="82769">MGPARLFPLLAALAALASAQRRSSISDRANLQYLFDRPVEPLYFAKGENEDVTFKLPPSYVPRRYQNKATELSNRFAGGTTIEVPAINVPDISLPMQLGRREHFSMFIPYHRRMARRLVEIFMGMRTYEDFMSAGIFCRERINPFLFSYAMSVAVLHRNDTRGVQLPLFAGRFPEKFFDGAIFSRAREETNLVNPGERIPLEIPLDWTGTDLDPEHRVAYFREDVGINLNHWAWHLVYPFDGPRNIVAKDRRGEIFYYFHQQIIARYNFERFSNRLGRVQRLLNWREPIEGGYFSKLDSLVASRVWPPRHAGARPSDINREDMQLNFDLADLERWRDRIYEAIHSGRLQRENGEFVRLDEVSGIDLLGNIMEASPPLSVNLNLYGDFHNLAHVALGLMHDPDHRHLETFSVVAEPTTAMRDPLFYRLHSFVDDVFHEHKRTLAPYTVQQLGFDGIQVASAQVQTQGLGRANELNTFWQVSDIDLSRGLDFAPRGPVFVRVTHLQHAPFSYRVQVRNSGAARTGTVRIFLAPRFDERGTPLTFREQRLLFIEMDKFQFNFQPGANTIERLSTASAVSVPYERTFRDTSVMPAQAGSPAQEQFNYCGCGWPQHMLVPRGSQEGLAADLFVMVSNYADDRVNPPPQPNSCSQGHSYCGIFNQPYPDRRPMGYPFDRNPRTNAQTLAQFLTPNMLVTPVTIRFFDEIRAPGNSTGIPVRRGRVTTK</sequence>
<dbReference type="Proteomes" id="UP001378592">
    <property type="component" value="Unassembled WGS sequence"/>
</dbReference>
<evidence type="ECO:0000256" key="10">
    <source>
        <dbReference type="SAM" id="SignalP"/>
    </source>
</evidence>
<keyword evidence="4" id="KW-0964">Secreted</keyword>
<evidence type="ECO:0000256" key="4">
    <source>
        <dbReference type="ARBA" id="ARBA00022525"/>
    </source>
</evidence>
<dbReference type="GO" id="GO:0046872">
    <property type="term" value="F:metal ion binding"/>
    <property type="evidence" value="ECO:0007669"/>
    <property type="project" value="UniProtKB-KW"/>
</dbReference>
<name>A0AAN9YZV4_9ORTH</name>
<comment type="caution">
    <text evidence="12">The sequence shown here is derived from an EMBL/GenBank/DDBJ whole genome shotgun (WGS) entry which is preliminary data.</text>
</comment>
<dbReference type="InterPro" id="IPR008922">
    <property type="entry name" value="Di-copper_centre_dom_sf"/>
</dbReference>
<evidence type="ECO:0000256" key="5">
    <source>
        <dbReference type="ARBA" id="ARBA00022723"/>
    </source>
</evidence>